<dbReference type="Proteomes" id="UP000590442">
    <property type="component" value="Unassembled WGS sequence"/>
</dbReference>
<gene>
    <name evidence="1" type="ORF">GGR42_001270</name>
</gene>
<name>A0A846QRV4_9FLAO</name>
<keyword evidence="2" id="KW-1185">Reference proteome</keyword>
<evidence type="ECO:0008006" key="3">
    <source>
        <dbReference type="Google" id="ProtNLM"/>
    </source>
</evidence>
<protein>
    <recommendedName>
        <fullName evidence="3">GTPase</fullName>
    </recommendedName>
</protein>
<accession>A0A846QRV4</accession>
<dbReference type="EMBL" id="JAATJJ010000001">
    <property type="protein sequence ID" value="NJB70808.1"/>
    <property type="molecule type" value="Genomic_DNA"/>
</dbReference>
<proteinExistence type="predicted"/>
<evidence type="ECO:0000313" key="1">
    <source>
        <dbReference type="EMBL" id="NJB70808.1"/>
    </source>
</evidence>
<comment type="caution">
    <text evidence="1">The sequence shown here is derived from an EMBL/GenBank/DDBJ whole genome shotgun (WGS) entry which is preliminary data.</text>
</comment>
<evidence type="ECO:0000313" key="2">
    <source>
        <dbReference type="Proteomes" id="UP000590442"/>
    </source>
</evidence>
<reference evidence="1 2" key="1">
    <citation type="submission" date="2020-03" db="EMBL/GenBank/DDBJ databases">
        <title>Genomic Encyclopedia of Type Strains, Phase IV (KMG-IV): sequencing the most valuable type-strain genomes for metagenomic binning, comparative biology and taxonomic classification.</title>
        <authorList>
            <person name="Goeker M."/>
        </authorList>
    </citation>
    <scope>NUCLEOTIDE SEQUENCE [LARGE SCALE GENOMIC DNA]</scope>
    <source>
        <strain evidence="1 2">DSM 29762</strain>
    </source>
</reference>
<sequence length="137" mass="16132">MANNKLIFVYNANSGIHNAILDSAHKMLSPETYACNLCDITYGTIKEDKIWRKYRKSNKNMVKAHNPKGLEMQFLHKNEFIKKFDHQDDDPYSYPIVFAIINGYMEVFIHTEILNVVETSEELIELIEVKKKRFFKI</sequence>
<organism evidence="1 2">
    <name type="scientific">Saonia flava</name>
    <dbReference type="NCBI Taxonomy" id="523696"/>
    <lineage>
        <taxon>Bacteria</taxon>
        <taxon>Pseudomonadati</taxon>
        <taxon>Bacteroidota</taxon>
        <taxon>Flavobacteriia</taxon>
        <taxon>Flavobacteriales</taxon>
        <taxon>Flavobacteriaceae</taxon>
        <taxon>Saonia</taxon>
    </lineage>
</organism>
<dbReference type="RefSeq" id="WP_167961997.1">
    <property type="nucleotide sequence ID" value="NZ_JAATJJ010000001.1"/>
</dbReference>
<dbReference type="AlphaFoldDB" id="A0A846QRV4"/>